<sequence length="157" mass="18169">MWHTISTAVRKPVRLRRLGTGGKRKTTATTSTTTTTVTDITTIESSTVQYKDSSRKRDLTYGEDNISSTKVKLPHFMQPFWKYFEKWKNLHRPVFAVFENSRESKLQPTSDTVDSDKYKLKIPIIVPQKSNYRYMLGVIPSRSKRMKGTVLFTNICL</sequence>
<name>A0ABM3MG97_GALME</name>
<dbReference type="GeneID" id="128200588"/>
<proteinExistence type="predicted"/>
<evidence type="ECO:0000313" key="2">
    <source>
        <dbReference type="RefSeq" id="XP_052750432.1"/>
    </source>
</evidence>
<evidence type="ECO:0000313" key="1">
    <source>
        <dbReference type="Proteomes" id="UP001652740"/>
    </source>
</evidence>
<organism evidence="1 2">
    <name type="scientific">Galleria mellonella</name>
    <name type="common">Greater wax moth</name>
    <dbReference type="NCBI Taxonomy" id="7137"/>
    <lineage>
        <taxon>Eukaryota</taxon>
        <taxon>Metazoa</taxon>
        <taxon>Ecdysozoa</taxon>
        <taxon>Arthropoda</taxon>
        <taxon>Hexapoda</taxon>
        <taxon>Insecta</taxon>
        <taxon>Pterygota</taxon>
        <taxon>Neoptera</taxon>
        <taxon>Endopterygota</taxon>
        <taxon>Lepidoptera</taxon>
        <taxon>Glossata</taxon>
        <taxon>Ditrysia</taxon>
        <taxon>Pyraloidea</taxon>
        <taxon>Pyralidae</taxon>
        <taxon>Galleriinae</taxon>
        <taxon>Galleria</taxon>
    </lineage>
</organism>
<reference evidence="2" key="1">
    <citation type="submission" date="2025-08" db="UniProtKB">
        <authorList>
            <consortium name="RefSeq"/>
        </authorList>
    </citation>
    <scope>IDENTIFICATION</scope>
    <source>
        <tissue evidence="2">Whole larvae</tissue>
    </source>
</reference>
<keyword evidence="1" id="KW-1185">Reference proteome</keyword>
<accession>A0ABM3MG97</accession>
<protein>
    <submittedName>
        <fullName evidence="2">Uncharacterized protein LOC128200588</fullName>
    </submittedName>
</protein>
<dbReference type="Proteomes" id="UP001652740">
    <property type="component" value="Unplaced"/>
</dbReference>
<gene>
    <name evidence="2" type="primary">LOC128200588</name>
</gene>
<dbReference type="RefSeq" id="XP_052750432.1">
    <property type="nucleotide sequence ID" value="XM_052894472.1"/>
</dbReference>